<proteinExistence type="predicted"/>
<sequence length="61" mass="6707">MEIKTRAGCVSCIADCQTCGWTYENQFNGLAIAKKHALKYGHEVLVQVVTAVNYYPVGANQ</sequence>
<name>A0A6H2A3J9_9ZZZZ</name>
<accession>A0A6H2A3J9</accession>
<protein>
    <submittedName>
        <fullName evidence="1">Uncharacterized protein</fullName>
    </submittedName>
</protein>
<dbReference type="EMBL" id="MT144498">
    <property type="protein sequence ID" value="QJA54348.1"/>
    <property type="molecule type" value="Genomic_DNA"/>
</dbReference>
<evidence type="ECO:0000313" key="1">
    <source>
        <dbReference type="EMBL" id="QJA54348.1"/>
    </source>
</evidence>
<organism evidence="1">
    <name type="scientific">viral metagenome</name>
    <dbReference type="NCBI Taxonomy" id="1070528"/>
    <lineage>
        <taxon>unclassified sequences</taxon>
        <taxon>metagenomes</taxon>
        <taxon>organismal metagenomes</taxon>
    </lineage>
</organism>
<dbReference type="AlphaFoldDB" id="A0A6H2A3J9"/>
<reference evidence="1" key="1">
    <citation type="submission" date="2020-03" db="EMBL/GenBank/DDBJ databases">
        <title>The deep terrestrial virosphere.</title>
        <authorList>
            <person name="Holmfeldt K."/>
            <person name="Nilsson E."/>
            <person name="Simone D."/>
            <person name="Lopez-Fernandez M."/>
            <person name="Wu X."/>
            <person name="de Brujin I."/>
            <person name="Lundin D."/>
            <person name="Andersson A."/>
            <person name="Bertilsson S."/>
            <person name="Dopson M."/>
        </authorList>
    </citation>
    <scope>NUCLEOTIDE SEQUENCE</scope>
    <source>
        <strain evidence="1">TM448A04631</strain>
    </source>
</reference>
<gene>
    <name evidence="1" type="ORF">TM448A04631_0010</name>
</gene>